<protein>
    <submittedName>
        <fullName evidence="7">Lipid A core-O-antigen ligase and related enzymes</fullName>
    </submittedName>
    <submittedName>
        <fullName evidence="8">O-antigen ligase domain-containing protein</fullName>
    </submittedName>
</protein>
<dbReference type="EMBL" id="CZBF01000001">
    <property type="protein sequence ID" value="CUP24543.1"/>
    <property type="molecule type" value="Genomic_DNA"/>
</dbReference>
<dbReference type="Pfam" id="PF04932">
    <property type="entry name" value="Wzy_C"/>
    <property type="match status" value="1"/>
</dbReference>
<feature type="transmembrane region" description="Helical" evidence="5">
    <location>
        <begin position="94"/>
        <end position="115"/>
    </location>
</feature>
<dbReference type="Proteomes" id="UP000095788">
    <property type="component" value="Unassembled WGS sequence"/>
</dbReference>
<keyword evidence="2 5" id="KW-0812">Transmembrane</keyword>
<feature type="transmembrane region" description="Helical" evidence="5">
    <location>
        <begin position="204"/>
        <end position="222"/>
    </location>
</feature>
<accession>A0A174LKA4</accession>
<evidence type="ECO:0000256" key="5">
    <source>
        <dbReference type="SAM" id="Phobius"/>
    </source>
</evidence>
<dbReference type="GO" id="GO:0016020">
    <property type="term" value="C:membrane"/>
    <property type="evidence" value="ECO:0007669"/>
    <property type="project" value="UniProtKB-SubCell"/>
</dbReference>
<feature type="domain" description="O-antigen ligase-related" evidence="6">
    <location>
        <begin position="191"/>
        <end position="326"/>
    </location>
</feature>
<gene>
    <name evidence="8" type="ORF">DWW14_19165</name>
    <name evidence="7" type="ORF">ERS852554_00088</name>
</gene>
<evidence type="ECO:0000313" key="9">
    <source>
        <dbReference type="Proteomes" id="UP000095788"/>
    </source>
</evidence>
<dbReference type="EMBL" id="QRZC01000032">
    <property type="protein sequence ID" value="RGV38117.1"/>
    <property type="molecule type" value="Genomic_DNA"/>
</dbReference>
<evidence type="ECO:0000313" key="10">
    <source>
        <dbReference type="Proteomes" id="UP000285343"/>
    </source>
</evidence>
<feature type="transmembrane region" description="Helical" evidence="5">
    <location>
        <begin position="311"/>
        <end position="332"/>
    </location>
</feature>
<feature type="transmembrane region" description="Helical" evidence="5">
    <location>
        <begin position="352"/>
        <end position="368"/>
    </location>
</feature>
<evidence type="ECO:0000256" key="3">
    <source>
        <dbReference type="ARBA" id="ARBA00022989"/>
    </source>
</evidence>
<evidence type="ECO:0000256" key="1">
    <source>
        <dbReference type="ARBA" id="ARBA00004141"/>
    </source>
</evidence>
<feature type="transmembrane region" description="Helical" evidence="5">
    <location>
        <begin position="122"/>
        <end position="139"/>
    </location>
</feature>
<keyword evidence="3 5" id="KW-1133">Transmembrane helix</keyword>
<keyword evidence="4 5" id="KW-0472">Membrane</keyword>
<feature type="transmembrane region" description="Helical" evidence="5">
    <location>
        <begin position="71"/>
        <end position="88"/>
    </location>
</feature>
<sequence>MRISGYFENNIEVLFLALVICINCIRVVLSLGETTAILYGLYLLCLIFLIAKYKNSFQRVLNTDGTVRKFMLFIILILIYASFSLLWIPSDAVFSIYLKFVLSFGISIWTVAMPIEKIKRTLNSIIVINVVYALILILFPNIADKALGSGLNYLNATLPLGLALTMTLIKSLNAISKKGGRVIMSVLWIAISALYFVALVGFMARGVLLFPPIISLLIFLFMKNGRRYVTWLLVPLFLGVLYLFFIYYLENAHDYATSRMLNLLESTEEEDRWELWSKALSEIKNRLWFIVGGGIEAFRYDSAIHFYPHNIFIQIIGEYGLLGIIISAMTLWHVSKGFIQSRILANQMHESDVFYCVTGAFAYYTLTFCKSFSLYDGLPLFIMIAFCLSVFGKFRKLNRMLPTDSKFFNT</sequence>
<organism evidence="7 9">
    <name type="scientific">Bacteroides uniformis</name>
    <dbReference type="NCBI Taxonomy" id="820"/>
    <lineage>
        <taxon>Bacteria</taxon>
        <taxon>Pseudomonadati</taxon>
        <taxon>Bacteroidota</taxon>
        <taxon>Bacteroidia</taxon>
        <taxon>Bacteroidales</taxon>
        <taxon>Bacteroidaceae</taxon>
        <taxon>Bacteroides</taxon>
    </lineage>
</organism>
<feature type="transmembrane region" description="Helical" evidence="5">
    <location>
        <begin position="35"/>
        <end position="51"/>
    </location>
</feature>
<keyword evidence="7" id="KW-0436">Ligase</keyword>
<reference evidence="7 9" key="1">
    <citation type="submission" date="2015-09" db="EMBL/GenBank/DDBJ databases">
        <authorList>
            <consortium name="Pathogen Informatics"/>
        </authorList>
    </citation>
    <scope>NUCLEOTIDE SEQUENCE [LARGE SCALE GENOMIC DNA]</scope>
    <source>
        <strain evidence="7 9">2789STDY5834942</strain>
    </source>
</reference>
<evidence type="ECO:0000256" key="2">
    <source>
        <dbReference type="ARBA" id="ARBA00022692"/>
    </source>
</evidence>
<dbReference type="InterPro" id="IPR051533">
    <property type="entry name" value="WaaL-like"/>
</dbReference>
<dbReference type="Proteomes" id="UP000285343">
    <property type="component" value="Unassembled WGS sequence"/>
</dbReference>
<feature type="transmembrane region" description="Helical" evidence="5">
    <location>
        <begin position="181"/>
        <end position="198"/>
    </location>
</feature>
<feature type="transmembrane region" description="Helical" evidence="5">
    <location>
        <begin position="151"/>
        <end position="169"/>
    </location>
</feature>
<evidence type="ECO:0000313" key="8">
    <source>
        <dbReference type="EMBL" id="RGV38117.1"/>
    </source>
</evidence>
<name>A0A174LKA4_BACUN</name>
<proteinExistence type="predicted"/>
<feature type="transmembrane region" description="Helical" evidence="5">
    <location>
        <begin position="374"/>
        <end position="392"/>
    </location>
</feature>
<evidence type="ECO:0000259" key="6">
    <source>
        <dbReference type="Pfam" id="PF04932"/>
    </source>
</evidence>
<evidence type="ECO:0000256" key="4">
    <source>
        <dbReference type="ARBA" id="ARBA00023136"/>
    </source>
</evidence>
<dbReference type="PANTHER" id="PTHR37422:SF13">
    <property type="entry name" value="LIPOPOLYSACCHARIDE BIOSYNTHESIS PROTEIN PA4999-RELATED"/>
    <property type="match status" value="1"/>
</dbReference>
<comment type="subcellular location">
    <subcellularLocation>
        <location evidence="1">Membrane</location>
        <topology evidence="1">Multi-pass membrane protein</topology>
    </subcellularLocation>
</comment>
<dbReference type="RefSeq" id="WP_057281012.1">
    <property type="nucleotide sequence ID" value="NZ_CZBF01000001.1"/>
</dbReference>
<dbReference type="InterPro" id="IPR007016">
    <property type="entry name" value="O-antigen_ligase-rel_domated"/>
</dbReference>
<dbReference type="GO" id="GO:0016874">
    <property type="term" value="F:ligase activity"/>
    <property type="evidence" value="ECO:0007669"/>
    <property type="project" value="UniProtKB-KW"/>
</dbReference>
<feature type="transmembrane region" description="Helical" evidence="5">
    <location>
        <begin position="229"/>
        <end position="249"/>
    </location>
</feature>
<dbReference type="PANTHER" id="PTHR37422">
    <property type="entry name" value="TEICHURONIC ACID BIOSYNTHESIS PROTEIN TUAE"/>
    <property type="match status" value="1"/>
</dbReference>
<evidence type="ECO:0000313" key="7">
    <source>
        <dbReference type="EMBL" id="CUP24543.1"/>
    </source>
</evidence>
<dbReference type="AlphaFoldDB" id="A0A174LKA4"/>
<reference evidence="8 10" key="2">
    <citation type="submission" date="2018-08" db="EMBL/GenBank/DDBJ databases">
        <title>A genome reference for cultivated species of the human gut microbiota.</title>
        <authorList>
            <person name="Zou Y."/>
            <person name="Xue W."/>
            <person name="Luo G."/>
        </authorList>
    </citation>
    <scope>NUCLEOTIDE SEQUENCE [LARGE SCALE GENOMIC DNA]</scope>
    <source>
        <strain evidence="8 10">AF14-42</strain>
    </source>
</reference>
<feature type="transmembrane region" description="Helical" evidence="5">
    <location>
        <begin position="12"/>
        <end position="29"/>
    </location>
</feature>